<proteinExistence type="inferred from homology"/>
<feature type="domain" description="ABC1 atypical kinase-like" evidence="2">
    <location>
        <begin position="88"/>
        <end position="332"/>
    </location>
</feature>
<comment type="similarity">
    <text evidence="1">Belongs to the protein kinase superfamily. ADCK protein kinase family.</text>
</comment>
<organism evidence="3 4">
    <name type="scientific">Micrococcus flavus</name>
    <dbReference type="NCBI Taxonomy" id="384602"/>
    <lineage>
        <taxon>Bacteria</taxon>
        <taxon>Bacillati</taxon>
        <taxon>Actinomycetota</taxon>
        <taxon>Actinomycetes</taxon>
        <taxon>Micrococcales</taxon>
        <taxon>Micrococcaceae</taxon>
        <taxon>Micrococcus</taxon>
    </lineage>
</organism>
<gene>
    <name evidence="3" type="ORF">BJ976_000630</name>
</gene>
<evidence type="ECO:0000259" key="2">
    <source>
        <dbReference type="Pfam" id="PF03109"/>
    </source>
</evidence>
<dbReference type="PANTHER" id="PTHR10566:SF113">
    <property type="entry name" value="PROTEIN ACTIVITY OF BC1 COMPLEX KINASE 7, CHLOROPLASTIC"/>
    <property type="match status" value="1"/>
</dbReference>
<evidence type="ECO:0000256" key="1">
    <source>
        <dbReference type="ARBA" id="ARBA00009670"/>
    </source>
</evidence>
<keyword evidence="3" id="KW-0830">Ubiquinone</keyword>
<dbReference type="EMBL" id="JACHMC010000001">
    <property type="protein sequence ID" value="MBB4882279.1"/>
    <property type="molecule type" value="Genomic_DNA"/>
</dbReference>
<dbReference type="InterPro" id="IPR011009">
    <property type="entry name" value="Kinase-like_dom_sf"/>
</dbReference>
<dbReference type="InterPro" id="IPR004147">
    <property type="entry name" value="ABC1_dom"/>
</dbReference>
<protein>
    <submittedName>
        <fullName evidence="3">Ubiquinone biosynthesis protein</fullName>
    </submittedName>
</protein>
<sequence>MALHLQRYREIAHVMARNGLMATAVQAGLGRWLSPEERAVHRGIDAGARPELVVRTFEELGTTFVKLGQLISSRPDLFPESYIAAFARLTDNTAAVPFEAVARTIEEDFGAGVDELFTEFDRRPLATASVGQVHAARLRDGRDVVVKVRKPGVVEKVTADLEILRTLTGRLTRASHTLADMDVPAMVDEFDRSLRAELDFVVEARACEEIAAGFTDTPGVRFPWIDWELTTSRVLTMQRLAGMRVDDLPALDAAGIDREDLAYRAADVLLRMVFEQGVFHADPHAGNLFIEPDGTIGFIDFGSVGRITPAVRDRFGGLAMSLAQQDVDGLVRALLEIAPPRRAVDRRVLRSEVARIVMRLDGRDLQDIRVPQLVSEIFAIVRRHRLSMPPELVQLFRMLIIVDGLGRRLHPGFDYTRVLDPFVLRLVGEQLDPRRIAGRFGRATLTAAELGLDLPRYLRTLMERVEDGGVDINVRTSELEPLVTRVERTGDRVVAAMVVAAMITGGTNVLVAYKDRLGPFAAPVVAAGGAALTTGSAYLAWISRPRRRPRR</sequence>
<keyword evidence="4" id="KW-1185">Reference proteome</keyword>
<dbReference type="RefSeq" id="WP_135030653.1">
    <property type="nucleotide sequence ID" value="NZ_BMLA01000005.1"/>
</dbReference>
<dbReference type="Pfam" id="PF03109">
    <property type="entry name" value="ABC1"/>
    <property type="match status" value="1"/>
</dbReference>
<dbReference type="SUPFAM" id="SSF56112">
    <property type="entry name" value="Protein kinase-like (PK-like)"/>
    <property type="match status" value="1"/>
</dbReference>
<dbReference type="AlphaFoldDB" id="A0A4Y8WXM2"/>
<dbReference type="OrthoDB" id="9795390at2"/>
<dbReference type="InterPro" id="IPR050154">
    <property type="entry name" value="UbiB_kinase"/>
</dbReference>
<comment type="caution">
    <text evidence="3">The sequence shown here is derived from an EMBL/GenBank/DDBJ whole genome shotgun (WGS) entry which is preliminary data.</text>
</comment>
<reference evidence="3 4" key="1">
    <citation type="submission" date="2020-08" db="EMBL/GenBank/DDBJ databases">
        <title>Sequencing the genomes of 1000 actinobacteria strains.</title>
        <authorList>
            <person name="Klenk H.-P."/>
        </authorList>
    </citation>
    <scope>NUCLEOTIDE SEQUENCE [LARGE SCALE GENOMIC DNA]</scope>
    <source>
        <strain evidence="3 4">DSM 19079</strain>
    </source>
</reference>
<evidence type="ECO:0000313" key="3">
    <source>
        <dbReference type="EMBL" id="MBB4882279.1"/>
    </source>
</evidence>
<dbReference type="Proteomes" id="UP000560081">
    <property type="component" value="Unassembled WGS sequence"/>
</dbReference>
<accession>A0A4Y8WXM2</accession>
<dbReference type="CDD" id="cd05121">
    <property type="entry name" value="ABC1_ADCK3-like"/>
    <property type="match status" value="1"/>
</dbReference>
<evidence type="ECO:0000313" key="4">
    <source>
        <dbReference type="Proteomes" id="UP000560081"/>
    </source>
</evidence>
<name>A0A4Y8WXM2_9MICC</name>
<dbReference type="PANTHER" id="PTHR10566">
    <property type="entry name" value="CHAPERONE-ACTIVITY OF BC1 COMPLEX CABC1 -RELATED"/>
    <property type="match status" value="1"/>
</dbReference>